<evidence type="ECO:0000313" key="1">
    <source>
        <dbReference type="EMBL" id="MFD1123600.1"/>
    </source>
</evidence>
<dbReference type="InterPro" id="IPR016084">
    <property type="entry name" value="Haem_Oase-like_multi-hlx"/>
</dbReference>
<reference evidence="2" key="1">
    <citation type="journal article" date="2019" name="Int. J. Syst. Evol. Microbiol.">
        <title>The Global Catalogue of Microorganisms (GCM) 10K type strain sequencing project: providing services to taxonomists for standard genome sequencing and annotation.</title>
        <authorList>
            <consortium name="The Broad Institute Genomics Platform"/>
            <consortium name="The Broad Institute Genome Sequencing Center for Infectious Disease"/>
            <person name="Wu L."/>
            <person name="Ma J."/>
        </authorList>
    </citation>
    <scope>NUCLEOTIDE SEQUENCE [LARGE SCALE GENOMIC DNA]</scope>
    <source>
        <strain evidence="2">CCUG 58411</strain>
    </source>
</reference>
<comment type="caution">
    <text evidence="1">The sequence shown here is derived from an EMBL/GenBank/DDBJ whole genome shotgun (WGS) entry which is preliminary data.</text>
</comment>
<evidence type="ECO:0000313" key="2">
    <source>
        <dbReference type="Proteomes" id="UP001597206"/>
    </source>
</evidence>
<keyword evidence="2" id="KW-1185">Reference proteome</keyword>
<dbReference type="RefSeq" id="WP_379035442.1">
    <property type="nucleotide sequence ID" value="NZ_JBHTLN010000007.1"/>
</dbReference>
<sequence length="191" mass="21227">MTSLKVLPLLRNATAQLHKQLDASLPLAAANPSIEDYSQHLLGFKHWLSDIDRFIAGSSLPAEEFRAINANAMKLLEDDLQGMGLEVRAPASLTANPIKLDAACCLGIEYVVKGSALGSAMLYNKASRMFPVAPMSFMQDAMMHGKDRWKQFLLKLDSHHWTESELASAQEGAIWAFQRYITLHEMSLQPQ</sequence>
<gene>
    <name evidence="1" type="ORF">ACFQ2T_13880</name>
</gene>
<dbReference type="Gene3D" id="1.20.910.10">
    <property type="entry name" value="Heme oxygenase-like"/>
    <property type="match status" value="1"/>
</dbReference>
<dbReference type="Proteomes" id="UP001597206">
    <property type="component" value="Unassembled WGS sequence"/>
</dbReference>
<dbReference type="EMBL" id="JBHTLN010000007">
    <property type="protein sequence ID" value="MFD1123600.1"/>
    <property type="molecule type" value="Genomic_DNA"/>
</dbReference>
<organism evidence="1 2">
    <name type="scientific">Methylophilus flavus</name>
    <dbReference type="NCBI Taxonomy" id="640084"/>
    <lineage>
        <taxon>Bacteria</taxon>
        <taxon>Pseudomonadati</taxon>
        <taxon>Pseudomonadota</taxon>
        <taxon>Betaproteobacteria</taxon>
        <taxon>Nitrosomonadales</taxon>
        <taxon>Methylophilaceae</taxon>
        <taxon>Methylophilus</taxon>
    </lineage>
</organism>
<name>A0ABW3PMV0_9PROT</name>
<protein>
    <submittedName>
        <fullName evidence="1">Biliverdin-producing heme oxygenase</fullName>
    </submittedName>
</protein>
<dbReference type="SUPFAM" id="SSF48613">
    <property type="entry name" value="Heme oxygenase-like"/>
    <property type="match status" value="1"/>
</dbReference>
<accession>A0ABW3PMV0</accession>
<dbReference type="CDD" id="cd19166">
    <property type="entry name" value="HemeO-bac"/>
    <property type="match status" value="1"/>
</dbReference>
<proteinExistence type="predicted"/>